<dbReference type="Gene3D" id="2.60.120.1040">
    <property type="entry name" value="ZPR1, A/B domain"/>
    <property type="match status" value="1"/>
</dbReference>
<keyword evidence="4" id="KW-1185">Reference proteome</keyword>
<feature type="domain" description="BRCT" evidence="2">
    <location>
        <begin position="71"/>
        <end position="149"/>
    </location>
</feature>
<evidence type="ECO:0000256" key="1">
    <source>
        <dbReference type="ARBA" id="ARBA00023172"/>
    </source>
</evidence>
<dbReference type="PANTHER" id="PTHR45997:SF1">
    <property type="entry name" value="DNA LIGASE 4"/>
    <property type="match status" value="1"/>
</dbReference>
<dbReference type="GO" id="GO:0006297">
    <property type="term" value="P:nucleotide-excision repair, DNA gap filling"/>
    <property type="evidence" value="ECO:0007669"/>
    <property type="project" value="TreeGrafter"/>
</dbReference>
<dbReference type="InterPro" id="IPR029710">
    <property type="entry name" value="LIG4"/>
</dbReference>
<dbReference type="Gramene" id="Psat06G0443200-T1">
    <property type="protein sequence ID" value="KAI5399062.1"/>
    <property type="gene ID" value="KIW84_064432"/>
</dbReference>
<keyword evidence="1" id="KW-0233">DNA recombination</keyword>
<dbReference type="InterPro" id="IPR042452">
    <property type="entry name" value="ZPR1_Znf1/2"/>
</dbReference>
<dbReference type="InterPro" id="IPR036420">
    <property type="entry name" value="BRCT_dom_sf"/>
</dbReference>
<comment type="caution">
    <text evidence="3">The sequence shown here is derived from an EMBL/GenBank/DDBJ whole genome shotgun (WGS) entry which is preliminary data.</text>
</comment>
<reference evidence="3 4" key="1">
    <citation type="journal article" date="2022" name="Nat. Genet.">
        <title>Improved pea reference genome and pan-genome highlight genomic features and evolutionary characteristics.</title>
        <authorList>
            <person name="Yang T."/>
            <person name="Liu R."/>
            <person name="Luo Y."/>
            <person name="Hu S."/>
            <person name="Wang D."/>
            <person name="Wang C."/>
            <person name="Pandey M.K."/>
            <person name="Ge S."/>
            <person name="Xu Q."/>
            <person name="Li N."/>
            <person name="Li G."/>
            <person name="Huang Y."/>
            <person name="Saxena R.K."/>
            <person name="Ji Y."/>
            <person name="Li M."/>
            <person name="Yan X."/>
            <person name="He Y."/>
            <person name="Liu Y."/>
            <person name="Wang X."/>
            <person name="Xiang C."/>
            <person name="Varshney R.K."/>
            <person name="Ding H."/>
            <person name="Gao S."/>
            <person name="Zong X."/>
        </authorList>
    </citation>
    <scope>NUCLEOTIDE SEQUENCE [LARGE SCALE GENOMIC DNA]</scope>
    <source>
        <strain evidence="3 4">cv. Zhongwan 6</strain>
    </source>
</reference>
<dbReference type="SMART" id="SM00292">
    <property type="entry name" value="BRCT"/>
    <property type="match status" value="1"/>
</dbReference>
<proteinExistence type="predicted"/>
<dbReference type="GO" id="GO:0003677">
    <property type="term" value="F:DNA binding"/>
    <property type="evidence" value="ECO:0007669"/>
    <property type="project" value="InterPro"/>
</dbReference>
<dbReference type="Gene3D" id="3.40.50.10190">
    <property type="entry name" value="BRCT domain"/>
    <property type="match status" value="1"/>
</dbReference>
<evidence type="ECO:0000313" key="4">
    <source>
        <dbReference type="Proteomes" id="UP001058974"/>
    </source>
</evidence>
<dbReference type="GO" id="GO:0006310">
    <property type="term" value="P:DNA recombination"/>
    <property type="evidence" value="ECO:0007669"/>
    <property type="project" value="UniProtKB-KW"/>
</dbReference>
<dbReference type="PROSITE" id="PS50172">
    <property type="entry name" value="BRCT"/>
    <property type="match status" value="1"/>
</dbReference>
<dbReference type="InterPro" id="IPR042451">
    <property type="entry name" value="ZPR1_A/B_dom"/>
</dbReference>
<dbReference type="Pfam" id="PF03367">
    <property type="entry name" value="Zn_ribbon_ZPR1"/>
    <property type="match status" value="1"/>
</dbReference>
<accession>A0A9D4WCJ4</accession>
<dbReference type="Gene3D" id="2.20.25.420">
    <property type="entry name" value="ZPR1, zinc finger domain"/>
    <property type="match status" value="1"/>
</dbReference>
<dbReference type="InterPro" id="IPR056180">
    <property type="entry name" value="ZPR1_jr_dom"/>
</dbReference>
<dbReference type="AlphaFoldDB" id="A0A9D4WCJ4"/>
<dbReference type="Pfam" id="PF16589">
    <property type="entry name" value="BRCT_2"/>
    <property type="match status" value="1"/>
</dbReference>
<dbReference type="GO" id="GO:0005524">
    <property type="term" value="F:ATP binding"/>
    <property type="evidence" value="ECO:0007669"/>
    <property type="project" value="InterPro"/>
</dbReference>
<sequence>MQMASPALVLKKTQQAIMLKPDTLVFNFVLKAWHECLDVQSCIKLVQSSNGTTQRDTEYGNKMGKVSSIKGGSLMFSNMMFYFVNVPPSHSLESFHELVAENGGTFSMNLNNSVTHCVAADIKGFKFEAAKRRGDVIHYTWVLDCYAQKYSHQCKRTIEIKLWMLDPWLKLFLLKPVMHLFTPSKASACAVIKTELQDFIYFNFRKILLLVFECPHCGERNHEVQFAGETQPHGCCYSLEIPAGEQKMFNRQVVKSESATVKIPELEFEIPPEAQCHTPKFAR</sequence>
<dbReference type="SUPFAM" id="SSF52113">
    <property type="entry name" value="BRCT domain"/>
    <property type="match status" value="1"/>
</dbReference>
<dbReference type="GO" id="GO:0006303">
    <property type="term" value="P:double-strand break repair via nonhomologous end joining"/>
    <property type="evidence" value="ECO:0007669"/>
    <property type="project" value="TreeGrafter"/>
</dbReference>
<evidence type="ECO:0000313" key="3">
    <source>
        <dbReference type="EMBL" id="KAI5399062.1"/>
    </source>
</evidence>
<dbReference type="GO" id="GO:0003910">
    <property type="term" value="F:DNA ligase (ATP) activity"/>
    <property type="evidence" value="ECO:0007669"/>
    <property type="project" value="InterPro"/>
</dbReference>
<dbReference type="PANTHER" id="PTHR45997">
    <property type="entry name" value="DNA LIGASE 4"/>
    <property type="match status" value="1"/>
</dbReference>
<gene>
    <name evidence="3" type="ORF">KIW84_064432</name>
</gene>
<evidence type="ECO:0000259" key="2">
    <source>
        <dbReference type="PROSITE" id="PS50172"/>
    </source>
</evidence>
<dbReference type="Proteomes" id="UP001058974">
    <property type="component" value="Chromosome 6"/>
</dbReference>
<organism evidence="3 4">
    <name type="scientific">Pisum sativum</name>
    <name type="common">Garden pea</name>
    <name type="synonym">Lathyrus oleraceus</name>
    <dbReference type="NCBI Taxonomy" id="3888"/>
    <lineage>
        <taxon>Eukaryota</taxon>
        <taxon>Viridiplantae</taxon>
        <taxon>Streptophyta</taxon>
        <taxon>Embryophyta</taxon>
        <taxon>Tracheophyta</taxon>
        <taxon>Spermatophyta</taxon>
        <taxon>Magnoliopsida</taxon>
        <taxon>eudicotyledons</taxon>
        <taxon>Gunneridae</taxon>
        <taxon>Pentapetalae</taxon>
        <taxon>rosids</taxon>
        <taxon>fabids</taxon>
        <taxon>Fabales</taxon>
        <taxon>Fabaceae</taxon>
        <taxon>Papilionoideae</taxon>
        <taxon>50 kb inversion clade</taxon>
        <taxon>NPAAA clade</taxon>
        <taxon>Hologalegina</taxon>
        <taxon>IRL clade</taxon>
        <taxon>Fabeae</taxon>
        <taxon>Lathyrus</taxon>
    </lineage>
</organism>
<dbReference type="InterPro" id="IPR001357">
    <property type="entry name" value="BRCT_dom"/>
</dbReference>
<dbReference type="GO" id="GO:0008270">
    <property type="term" value="F:zinc ion binding"/>
    <property type="evidence" value="ECO:0007669"/>
    <property type="project" value="InterPro"/>
</dbReference>
<dbReference type="SMART" id="SM00709">
    <property type="entry name" value="Zpr1"/>
    <property type="match status" value="1"/>
</dbReference>
<name>A0A9D4WCJ4_PEA</name>
<dbReference type="GO" id="GO:0032807">
    <property type="term" value="C:DNA ligase IV complex"/>
    <property type="evidence" value="ECO:0007669"/>
    <property type="project" value="TreeGrafter"/>
</dbReference>
<dbReference type="InterPro" id="IPR004457">
    <property type="entry name" value="Znf_ZPR1"/>
</dbReference>
<protein>
    <recommendedName>
        <fullName evidence="2">BRCT domain-containing protein</fullName>
    </recommendedName>
</protein>
<dbReference type="Pfam" id="PF22794">
    <property type="entry name" value="jr-ZPR1"/>
    <property type="match status" value="1"/>
</dbReference>
<dbReference type="EMBL" id="JAMSHJ010000006">
    <property type="protein sequence ID" value="KAI5399062.1"/>
    <property type="molecule type" value="Genomic_DNA"/>
</dbReference>